<dbReference type="EMBL" id="QJJY01000001">
    <property type="protein sequence ID" value="PXX40793.1"/>
    <property type="molecule type" value="Genomic_DNA"/>
</dbReference>
<organism evidence="3 4">
    <name type="scientific">Burkholderia pyrrocinia</name>
    <name type="common">Pseudomonas pyrrocinia</name>
    <dbReference type="NCBI Taxonomy" id="60550"/>
    <lineage>
        <taxon>Bacteria</taxon>
        <taxon>Pseudomonadati</taxon>
        <taxon>Pseudomonadota</taxon>
        <taxon>Betaproteobacteria</taxon>
        <taxon>Burkholderiales</taxon>
        <taxon>Burkholderiaceae</taxon>
        <taxon>Burkholderia</taxon>
        <taxon>Burkholderia cepacia complex</taxon>
    </lineage>
</organism>
<name>A0A318J0Z0_BURPY</name>
<dbReference type="PROSITE" id="PS50991">
    <property type="entry name" value="PYR_CT"/>
    <property type="match status" value="1"/>
</dbReference>
<evidence type="ECO:0000313" key="3">
    <source>
        <dbReference type="EMBL" id="PXX40793.1"/>
    </source>
</evidence>
<feature type="transmembrane region" description="Helical" evidence="1">
    <location>
        <begin position="12"/>
        <end position="37"/>
    </location>
</feature>
<comment type="caution">
    <text evidence="3">The sequence shown here is derived from an EMBL/GenBank/DDBJ whole genome shotgun (WGS) entry which is preliminary data.</text>
</comment>
<dbReference type="InterPro" id="IPR000891">
    <property type="entry name" value="PYR_CT"/>
</dbReference>
<sequence>MKILERRWHEISGAAGVATLAAIESAVVLAIVAMTGIGH</sequence>
<keyword evidence="1" id="KW-1133">Transmembrane helix</keyword>
<feature type="domain" description="Pyruvate carboxyltransferase" evidence="2">
    <location>
        <begin position="1"/>
        <end position="39"/>
    </location>
</feature>
<dbReference type="Proteomes" id="UP000247755">
    <property type="component" value="Unassembled WGS sequence"/>
</dbReference>
<gene>
    <name evidence="3" type="ORF">NA66_1001403</name>
</gene>
<evidence type="ECO:0000256" key="1">
    <source>
        <dbReference type="SAM" id="Phobius"/>
    </source>
</evidence>
<protein>
    <recommendedName>
        <fullName evidence="2">Pyruvate carboxyltransferase domain-containing protein</fullName>
    </recommendedName>
</protein>
<keyword evidence="1" id="KW-0812">Transmembrane</keyword>
<accession>A0A318J0Z0</accession>
<evidence type="ECO:0000259" key="2">
    <source>
        <dbReference type="PROSITE" id="PS50991"/>
    </source>
</evidence>
<dbReference type="AlphaFoldDB" id="A0A318J0Z0"/>
<proteinExistence type="predicted"/>
<reference evidence="3 4" key="1">
    <citation type="submission" date="2018-05" db="EMBL/GenBank/DDBJ databases">
        <title>Comparative genomics of bacterial root endophytes of switchgrass collected from native prairies over two seasons.</title>
        <authorList>
            <person name="Tang Y."/>
        </authorList>
    </citation>
    <scope>NUCLEOTIDE SEQUENCE [LARGE SCALE GENOMIC DNA]</scope>
    <source>
        <strain evidence="3 4">NFIX32</strain>
    </source>
</reference>
<evidence type="ECO:0000313" key="4">
    <source>
        <dbReference type="Proteomes" id="UP000247755"/>
    </source>
</evidence>
<dbReference type="GO" id="GO:0003824">
    <property type="term" value="F:catalytic activity"/>
    <property type="evidence" value="ECO:0007669"/>
    <property type="project" value="InterPro"/>
</dbReference>
<keyword evidence="1" id="KW-0472">Membrane</keyword>